<feature type="compositionally biased region" description="Polar residues" evidence="1">
    <location>
        <begin position="85"/>
        <end position="101"/>
    </location>
</feature>
<dbReference type="Proteomes" id="UP000595140">
    <property type="component" value="Unassembled WGS sequence"/>
</dbReference>
<evidence type="ECO:0000256" key="1">
    <source>
        <dbReference type="SAM" id="MobiDB-lite"/>
    </source>
</evidence>
<keyword evidence="3" id="KW-1185">Reference proteome</keyword>
<feature type="region of interest" description="Disordered" evidence="1">
    <location>
        <begin position="28"/>
        <end position="55"/>
    </location>
</feature>
<protein>
    <submittedName>
        <fullName evidence="2">Uncharacterized protein</fullName>
    </submittedName>
</protein>
<gene>
    <name evidence="2" type="ORF">CCAM_LOCUS31325</name>
</gene>
<accession>A0A484MM37</accession>
<name>A0A484MM37_9ASTE</name>
<dbReference type="EMBL" id="OOIL02003813">
    <property type="protein sequence ID" value="VFQ89549.1"/>
    <property type="molecule type" value="Genomic_DNA"/>
</dbReference>
<sequence>MEMSTIPLLNPSVLPCVSFRLKTTIPYLPTSRGNQEPHPATKLQPHNKPRTTTTASTLVDNCNRKSFTRKQIYEEVKLNDHKADLSTTSSERSNAILTRSE</sequence>
<evidence type="ECO:0000313" key="2">
    <source>
        <dbReference type="EMBL" id="VFQ89549.1"/>
    </source>
</evidence>
<feature type="region of interest" description="Disordered" evidence="1">
    <location>
        <begin position="79"/>
        <end position="101"/>
    </location>
</feature>
<proteinExistence type="predicted"/>
<evidence type="ECO:0000313" key="3">
    <source>
        <dbReference type="Proteomes" id="UP000595140"/>
    </source>
</evidence>
<organism evidence="2 3">
    <name type="scientific">Cuscuta campestris</name>
    <dbReference type="NCBI Taxonomy" id="132261"/>
    <lineage>
        <taxon>Eukaryota</taxon>
        <taxon>Viridiplantae</taxon>
        <taxon>Streptophyta</taxon>
        <taxon>Embryophyta</taxon>
        <taxon>Tracheophyta</taxon>
        <taxon>Spermatophyta</taxon>
        <taxon>Magnoliopsida</taxon>
        <taxon>eudicotyledons</taxon>
        <taxon>Gunneridae</taxon>
        <taxon>Pentapetalae</taxon>
        <taxon>asterids</taxon>
        <taxon>lamiids</taxon>
        <taxon>Solanales</taxon>
        <taxon>Convolvulaceae</taxon>
        <taxon>Cuscuteae</taxon>
        <taxon>Cuscuta</taxon>
        <taxon>Cuscuta subgen. Grammica</taxon>
        <taxon>Cuscuta sect. Cleistogrammica</taxon>
    </lineage>
</organism>
<reference evidence="2 3" key="1">
    <citation type="submission" date="2018-04" db="EMBL/GenBank/DDBJ databases">
        <authorList>
            <person name="Vogel A."/>
        </authorList>
    </citation>
    <scope>NUCLEOTIDE SEQUENCE [LARGE SCALE GENOMIC DNA]</scope>
</reference>
<dbReference type="AlphaFoldDB" id="A0A484MM37"/>